<dbReference type="Pfam" id="PF07419">
    <property type="entry name" value="PilM"/>
    <property type="match status" value="1"/>
</dbReference>
<dbReference type="Proteomes" id="UP000528595">
    <property type="component" value="Unassembled WGS sequence"/>
</dbReference>
<dbReference type="AlphaFoldDB" id="A0AB73H491"/>
<sequence>MHPFVYVLVLAFWLMSMSVSMLNESAKNAVVSRQEMVAGALRTYGNSIGAYAKANATFSGTASDASASVPSWLNRPASMSNVVQAGTSYSFVSVNSRTEGLAIASRCGLAVTCGVTVNGQIVVPGQASSYGPTPSGVPSNNAVVLVY</sequence>
<evidence type="ECO:0000313" key="1">
    <source>
        <dbReference type="EMBL" id="MBB5672468.1"/>
    </source>
</evidence>
<protein>
    <recommendedName>
        <fullName evidence="2">PilM protein</fullName>
    </recommendedName>
</protein>
<accession>A0AB73H491</accession>
<comment type="caution">
    <text evidence="1">The sequence shown here is derived from an EMBL/GenBank/DDBJ whole genome shotgun (WGS) entry which is preliminary data.</text>
</comment>
<dbReference type="RefSeq" id="WP_184578853.1">
    <property type="nucleotide sequence ID" value="NZ_JACIIQ010000025.1"/>
</dbReference>
<reference evidence="1" key="1">
    <citation type="submission" date="2020-08" db="EMBL/GenBank/DDBJ databases">
        <title>Studying the diversity of plant-associated saprophytic bacteria and their role in host health and plant-pathogen interactions.</title>
        <authorList>
            <person name="Potnis N."/>
        </authorList>
    </citation>
    <scope>NUCLEOTIDE SEQUENCE</scope>
    <source>
        <strain evidence="1">F21</strain>
    </source>
</reference>
<organism evidence="1">
    <name type="scientific">Xanthomonas arboricola</name>
    <dbReference type="NCBI Taxonomy" id="56448"/>
    <lineage>
        <taxon>Bacteria</taxon>
        <taxon>Pseudomonadati</taxon>
        <taxon>Pseudomonadota</taxon>
        <taxon>Gammaproteobacteria</taxon>
        <taxon>Lysobacterales</taxon>
        <taxon>Lysobacteraceae</taxon>
        <taxon>Xanthomonas</taxon>
    </lineage>
</organism>
<evidence type="ECO:0008006" key="2">
    <source>
        <dbReference type="Google" id="ProtNLM"/>
    </source>
</evidence>
<proteinExistence type="predicted"/>
<name>A0AB73H491_9XANT</name>
<dbReference type="InterPro" id="IPR009987">
    <property type="entry name" value="IM_PilM"/>
</dbReference>
<dbReference type="InterPro" id="IPR041883">
    <property type="entry name" value="PilM_N-ter"/>
</dbReference>
<gene>
    <name evidence="1" type="ORF">FHR65_004069</name>
</gene>
<dbReference type="EMBL" id="JACIIQ010000025">
    <property type="protein sequence ID" value="MBB5672468.1"/>
    <property type="molecule type" value="Genomic_DNA"/>
</dbReference>
<dbReference type="Gene3D" id="3.30.1300.90">
    <property type="entry name" value="PilM protein, N-terminal domain"/>
    <property type="match status" value="1"/>
</dbReference>